<dbReference type="Proteomes" id="UP001164746">
    <property type="component" value="Chromosome 7"/>
</dbReference>
<evidence type="ECO:0000313" key="1">
    <source>
        <dbReference type="EMBL" id="WAR10717.1"/>
    </source>
</evidence>
<sequence>MSCGCVVVENIDTSRLDCIPDPYMTREAFWQNVVLSLSGKNQKRQISFAVKKCRMELYADELYKNETRMDSDVAVSQLSPLGCCLTYDLHVETKKLQVETLS</sequence>
<proteinExistence type="predicted"/>
<accession>A0ABY7EL57</accession>
<protein>
    <submittedName>
        <fullName evidence="1">Uncharacterized protein</fullName>
    </submittedName>
</protein>
<keyword evidence="2" id="KW-1185">Reference proteome</keyword>
<reference evidence="1" key="1">
    <citation type="submission" date="2022-11" db="EMBL/GenBank/DDBJ databases">
        <title>Centuries of genome instability and evolution in soft-shell clam transmissible cancer (bioRxiv).</title>
        <authorList>
            <person name="Hart S.F.M."/>
            <person name="Yonemitsu M.A."/>
            <person name="Giersch R.M."/>
            <person name="Beal B.F."/>
            <person name="Arriagada G."/>
            <person name="Davis B.W."/>
            <person name="Ostrander E.A."/>
            <person name="Goff S.P."/>
            <person name="Metzger M.J."/>
        </authorList>
    </citation>
    <scope>NUCLEOTIDE SEQUENCE</scope>
    <source>
        <strain evidence="1">MELC-2E11</strain>
        <tissue evidence="1">Siphon/mantle</tissue>
    </source>
</reference>
<evidence type="ECO:0000313" key="2">
    <source>
        <dbReference type="Proteomes" id="UP001164746"/>
    </source>
</evidence>
<dbReference type="EMBL" id="CP111018">
    <property type="protein sequence ID" value="WAR10717.1"/>
    <property type="molecule type" value="Genomic_DNA"/>
</dbReference>
<name>A0ABY7EL57_MYAAR</name>
<gene>
    <name evidence="1" type="ORF">MAR_035793</name>
</gene>
<organism evidence="1 2">
    <name type="scientific">Mya arenaria</name>
    <name type="common">Soft-shell clam</name>
    <dbReference type="NCBI Taxonomy" id="6604"/>
    <lineage>
        <taxon>Eukaryota</taxon>
        <taxon>Metazoa</taxon>
        <taxon>Spiralia</taxon>
        <taxon>Lophotrochozoa</taxon>
        <taxon>Mollusca</taxon>
        <taxon>Bivalvia</taxon>
        <taxon>Autobranchia</taxon>
        <taxon>Heteroconchia</taxon>
        <taxon>Euheterodonta</taxon>
        <taxon>Imparidentia</taxon>
        <taxon>Neoheterodontei</taxon>
        <taxon>Myida</taxon>
        <taxon>Myoidea</taxon>
        <taxon>Myidae</taxon>
        <taxon>Mya</taxon>
    </lineage>
</organism>